<proteinExistence type="inferred from homology"/>
<reference evidence="5 7" key="3">
    <citation type="submission" date="2018-07" db="EMBL/GenBank/DDBJ databases">
        <title>Genomic and Epidemiologic Investigation of an Indolent Hospital Outbreak.</title>
        <authorList>
            <person name="Johnson R.C."/>
            <person name="Deming C."/>
            <person name="Conlan S."/>
            <person name="Zellmer C.J."/>
            <person name="Michelin A.V."/>
            <person name="Lee-Lin S."/>
            <person name="Thomas P.J."/>
            <person name="Park M."/>
            <person name="Weingarten R.A."/>
            <person name="Less J."/>
            <person name="Dekker J.P."/>
            <person name="Frank K.M."/>
            <person name="Musser K.A."/>
            <person name="Mcquiston J.R."/>
            <person name="Henderson D.K."/>
            <person name="Lau A.F."/>
            <person name="Palmore T.N."/>
            <person name="Segre J.A."/>
        </authorList>
    </citation>
    <scope>NUCLEOTIDE SEQUENCE [LARGE SCALE GENOMIC DNA]</scope>
    <source>
        <strain evidence="5 7">SK-NIH.Env10_0317</strain>
    </source>
</reference>
<evidence type="ECO:0000313" key="7">
    <source>
        <dbReference type="Proteomes" id="UP000286681"/>
    </source>
</evidence>
<dbReference type="PROSITE" id="PS00061">
    <property type="entry name" value="ADH_SHORT"/>
    <property type="match status" value="1"/>
</dbReference>
<feature type="domain" description="Ketoreductase" evidence="3">
    <location>
        <begin position="14"/>
        <end position="202"/>
    </location>
</feature>
<dbReference type="KEGG" id="skr:BRX40_00065"/>
<sequence>METNMINPMSLDGRSVIVTGAAQGIGLATAHLLYELGAHVTLLDRNEERLSEAASAFDAQRILVQCGSITDRSFVGSAMAAHIARFGAVDGLVNNAGITRTAMIEKMTLEDWQAVIDVNLTGVFNMLQAVGTTMIARAKEGEANPGAIVNISSDAGRKGTIGQINYGAAKSGVLGITMSAAREWGRHGIRVNSVAYGVVETEMTEIARSEKFRDRYLSNIPLGRFLSPDEAAYSIAFLLSPASAFITGQHLSVNGGGHITA</sequence>
<organism evidence="4 6">
    <name type="scientific">Sphingomonas koreensis</name>
    <dbReference type="NCBI Taxonomy" id="93064"/>
    <lineage>
        <taxon>Bacteria</taxon>
        <taxon>Pseudomonadati</taxon>
        <taxon>Pseudomonadota</taxon>
        <taxon>Alphaproteobacteria</taxon>
        <taxon>Sphingomonadales</taxon>
        <taxon>Sphingomonadaceae</taxon>
        <taxon>Sphingomonas</taxon>
    </lineage>
</organism>
<dbReference type="FunFam" id="3.40.50.720:FF:000173">
    <property type="entry name" value="3-oxoacyl-[acyl-carrier protein] reductase"/>
    <property type="match status" value="1"/>
</dbReference>
<dbReference type="Proteomes" id="UP000286681">
    <property type="component" value="Unassembled WGS sequence"/>
</dbReference>
<reference evidence="4" key="1">
    <citation type="submission" date="2016-12" db="EMBL/GenBank/DDBJ databases">
        <title>Whole genome sequencing of Sphingomonas koreensis.</title>
        <authorList>
            <person name="Conlan S."/>
            <person name="Thomas P.J."/>
            <person name="Mullikin J."/>
            <person name="Palmore T.N."/>
            <person name="Frank K.M."/>
            <person name="Segre J.A."/>
        </authorList>
    </citation>
    <scope>NUCLEOTIDE SEQUENCE</scope>
    <source>
        <strain evidence="4">ABOJV</strain>
    </source>
</reference>
<dbReference type="EMBL" id="QQWO01000029">
    <property type="protein sequence ID" value="RSU98312.1"/>
    <property type="molecule type" value="Genomic_DNA"/>
</dbReference>
<dbReference type="Gene3D" id="3.40.50.720">
    <property type="entry name" value="NAD(P)-binding Rossmann-like Domain"/>
    <property type="match status" value="1"/>
</dbReference>
<dbReference type="OrthoDB" id="286404at2"/>
<protein>
    <submittedName>
        <fullName evidence="4 5">3-oxoacyl-ACP reductase</fullName>
    </submittedName>
</protein>
<dbReference type="InterPro" id="IPR036291">
    <property type="entry name" value="NAD(P)-bd_dom_sf"/>
</dbReference>
<dbReference type="GO" id="GO:0016616">
    <property type="term" value="F:oxidoreductase activity, acting on the CH-OH group of donors, NAD or NADP as acceptor"/>
    <property type="evidence" value="ECO:0007669"/>
    <property type="project" value="TreeGrafter"/>
</dbReference>
<dbReference type="InterPro" id="IPR020904">
    <property type="entry name" value="Sc_DH/Rdtase_CS"/>
</dbReference>
<dbReference type="STRING" id="93064.BRX40_00065"/>
<gene>
    <name evidence="4" type="ORF">BRX40_00065</name>
    <name evidence="5" type="ORF">CA257_22055</name>
</gene>
<dbReference type="PANTHER" id="PTHR42760:SF133">
    <property type="entry name" value="3-OXOACYL-[ACYL-CARRIER-PROTEIN] REDUCTASE"/>
    <property type="match status" value="1"/>
</dbReference>
<dbReference type="PANTHER" id="PTHR42760">
    <property type="entry name" value="SHORT-CHAIN DEHYDROGENASES/REDUCTASES FAMILY MEMBER"/>
    <property type="match status" value="1"/>
</dbReference>
<evidence type="ECO:0000256" key="1">
    <source>
        <dbReference type="ARBA" id="ARBA00006484"/>
    </source>
</evidence>
<evidence type="ECO:0000313" key="6">
    <source>
        <dbReference type="Proteomes" id="UP000185161"/>
    </source>
</evidence>
<accession>A0A1L6J583</accession>
<dbReference type="InterPro" id="IPR002347">
    <property type="entry name" value="SDR_fam"/>
</dbReference>
<dbReference type="SUPFAM" id="SSF51735">
    <property type="entry name" value="NAD(P)-binding Rossmann-fold domains"/>
    <property type="match status" value="1"/>
</dbReference>
<comment type="similarity">
    <text evidence="1">Belongs to the short-chain dehydrogenases/reductases (SDR) family.</text>
</comment>
<reference evidence="6" key="2">
    <citation type="submission" date="2016-12" db="EMBL/GenBank/DDBJ databases">
        <title>Whole genome sequencing of Sphingomonas sp. ABOJV.</title>
        <authorList>
            <person name="Conlan S."/>
            <person name="Thomas P.J."/>
            <person name="Mullikin J."/>
            <person name="Palmore T.N."/>
            <person name="Frank K.M."/>
            <person name="Segre J.A."/>
        </authorList>
    </citation>
    <scope>NUCLEOTIDE SEQUENCE [LARGE SCALE GENOMIC DNA]</scope>
    <source>
        <strain evidence="6">ABOJV</strain>
    </source>
</reference>
<evidence type="ECO:0000313" key="4">
    <source>
        <dbReference type="EMBL" id="APR51034.1"/>
    </source>
</evidence>
<dbReference type="AlphaFoldDB" id="A0A1L6J583"/>
<dbReference type="InterPro" id="IPR057326">
    <property type="entry name" value="KR_dom"/>
</dbReference>
<dbReference type="PRINTS" id="PR00081">
    <property type="entry name" value="GDHRDH"/>
</dbReference>
<name>A0A1L6J583_9SPHN</name>
<dbReference type="Proteomes" id="UP000185161">
    <property type="component" value="Chromosome"/>
</dbReference>
<keyword evidence="6" id="KW-1185">Reference proteome</keyword>
<evidence type="ECO:0000313" key="5">
    <source>
        <dbReference type="EMBL" id="RSU98312.1"/>
    </source>
</evidence>
<evidence type="ECO:0000259" key="3">
    <source>
        <dbReference type="SMART" id="SM00822"/>
    </source>
</evidence>
<dbReference type="Pfam" id="PF13561">
    <property type="entry name" value="adh_short_C2"/>
    <property type="match status" value="1"/>
</dbReference>
<dbReference type="SMART" id="SM00822">
    <property type="entry name" value="PKS_KR"/>
    <property type="match status" value="1"/>
</dbReference>
<dbReference type="EMBL" id="CP018820">
    <property type="protein sequence ID" value="APR51034.1"/>
    <property type="molecule type" value="Genomic_DNA"/>
</dbReference>
<dbReference type="PRINTS" id="PR00080">
    <property type="entry name" value="SDRFAMILY"/>
</dbReference>
<evidence type="ECO:0000256" key="2">
    <source>
        <dbReference type="ARBA" id="ARBA00023002"/>
    </source>
</evidence>
<keyword evidence="2" id="KW-0560">Oxidoreductase</keyword>